<keyword evidence="2" id="KW-1185">Reference proteome</keyword>
<sequence length="58" mass="6656">MCIPLPTRKQRMERNKVKQKSRRKLAISAALTGLLYLALEESIKKFVEYLFSSITGAK</sequence>
<comment type="caution">
    <text evidence="1">The sequence shown here is derived from an EMBL/GenBank/DDBJ whole genome shotgun (WGS) entry which is preliminary data.</text>
</comment>
<evidence type="ECO:0000313" key="2">
    <source>
        <dbReference type="Proteomes" id="UP001341820"/>
    </source>
</evidence>
<organism evidence="1 2">
    <name type="scientific">Shouchella miscanthi</name>
    <dbReference type="NCBI Taxonomy" id="2598861"/>
    <lineage>
        <taxon>Bacteria</taxon>
        <taxon>Bacillati</taxon>
        <taxon>Bacillota</taxon>
        <taxon>Bacilli</taxon>
        <taxon>Bacillales</taxon>
        <taxon>Bacillaceae</taxon>
        <taxon>Shouchella</taxon>
    </lineage>
</organism>
<reference evidence="1 2" key="1">
    <citation type="submission" date="2023-03" db="EMBL/GenBank/DDBJ databases">
        <title>Bacillus Genome Sequencing.</title>
        <authorList>
            <person name="Dunlap C."/>
        </authorList>
    </citation>
    <scope>NUCLEOTIDE SEQUENCE [LARGE SCALE GENOMIC DNA]</scope>
    <source>
        <strain evidence="1 2">B-4107</strain>
    </source>
</reference>
<name>A0ABU6NQ14_9BACI</name>
<dbReference type="EMBL" id="JAROAS010000022">
    <property type="protein sequence ID" value="MED4128882.1"/>
    <property type="molecule type" value="Genomic_DNA"/>
</dbReference>
<gene>
    <name evidence="1" type="ORF">P5F74_12110</name>
</gene>
<protein>
    <submittedName>
        <fullName evidence="1">Uncharacterized protein</fullName>
    </submittedName>
</protein>
<dbReference type="Proteomes" id="UP001341820">
    <property type="component" value="Unassembled WGS sequence"/>
</dbReference>
<proteinExistence type="predicted"/>
<evidence type="ECO:0000313" key="1">
    <source>
        <dbReference type="EMBL" id="MED4128882.1"/>
    </source>
</evidence>
<accession>A0ABU6NQ14</accession>
<dbReference type="RefSeq" id="WP_328237630.1">
    <property type="nucleotide sequence ID" value="NZ_JAROAS010000022.1"/>
</dbReference>